<evidence type="ECO:0000313" key="9">
    <source>
        <dbReference type="EMBL" id="HIS67185.1"/>
    </source>
</evidence>
<feature type="domain" description="ACT" evidence="6">
    <location>
        <begin position="705"/>
        <end position="778"/>
    </location>
</feature>
<dbReference type="Pfam" id="PF19296">
    <property type="entry name" value="RelA_AH_RIS"/>
    <property type="match status" value="1"/>
</dbReference>
<dbReference type="PANTHER" id="PTHR21262:SF31">
    <property type="entry name" value="GTP PYROPHOSPHOKINASE"/>
    <property type="match status" value="1"/>
</dbReference>
<dbReference type="FunFam" id="3.30.460.10:FF:000001">
    <property type="entry name" value="GTP pyrophosphokinase RelA"/>
    <property type="match status" value="1"/>
</dbReference>
<reference evidence="9" key="2">
    <citation type="journal article" date="2021" name="PeerJ">
        <title>Extensive microbial diversity within the chicken gut microbiome revealed by metagenomics and culture.</title>
        <authorList>
            <person name="Gilroy R."/>
            <person name="Ravi A."/>
            <person name="Getino M."/>
            <person name="Pursley I."/>
            <person name="Horton D.L."/>
            <person name="Alikhan N.F."/>
            <person name="Baker D."/>
            <person name="Gharbi K."/>
            <person name="Hall N."/>
            <person name="Watson M."/>
            <person name="Adriaenssens E.M."/>
            <person name="Foster-Nyarko E."/>
            <person name="Jarju S."/>
            <person name="Secka A."/>
            <person name="Antonio M."/>
            <person name="Oren A."/>
            <person name="Chaudhuri R.R."/>
            <person name="La Ragione R."/>
            <person name="Hildebrand F."/>
            <person name="Pallen M.J."/>
        </authorList>
    </citation>
    <scope>NUCLEOTIDE SEQUENCE</scope>
    <source>
        <strain evidence="9">ChiHjej10B9-9673</strain>
    </source>
</reference>
<dbReference type="Gene3D" id="3.30.460.10">
    <property type="entry name" value="Beta Polymerase, domain 2"/>
    <property type="match status" value="1"/>
</dbReference>
<dbReference type="GO" id="GO:0008728">
    <property type="term" value="F:GTP diphosphokinase activity"/>
    <property type="evidence" value="ECO:0007669"/>
    <property type="project" value="UniProtKB-EC"/>
</dbReference>
<feature type="domain" description="TGS" evidence="8">
    <location>
        <begin position="437"/>
        <end position="498"/>
    </location>
</feature>
<feature type="domain" description="HD" evidence="7">
    <location>
        <begin position="97"/>
        <end position="196"/>
    </location>
</feature>
<dbReference type="GO" id="GO:0005886">
    <property type="term" value="C:plasma membrane"/>
    <property type="evidence" value="ECO:0007669"/>
    <property type="project" value="TreeGrafter"/>
</dbReference>
<dbReference type="EMBL" id="DVJK01000179">
    <property type="protein sequence ID" value="HIS67185.1"/>
    <property type="molecule type" value="Genomic_DNA"/>
</dbReference>
<dbReference type="CDD" id="cd00077">
    <property type="entry name" value="HDc"/>
    <property type="match status" value="1"/>
</dbReference>
<dbReference type="InterPro" id="IPR006674">
    <property type="entry name" value="HD_domain"/>
</dbReference>
<dbReference type="CDD" id="cd04876">
    <property type="entry name" value="ACT_RelA-SpoT"/>
    <property type="match status" value="1"/>
</dbReference>
<dbReference type="InterPro" id="IPR043519">
    <property type="entry name" value="NT_sf"/>
</dbReference>
<dbReference type="GO" id="GO:0015969">
    <property type="term" value="P:guanosine tetraphosphate metabolic process"/>
    <property type="evidence" value="ECO:0007669"/>
    <property type="project" value="InterPro"/>
</dbReference>
<reference evidence="9" key="1">
    <citation type="submission" date="2020-10" db="EMBL/GenBank/DDBJ databases">
        <authorList>
            <person name="Gilroy R."/>
        </authorList>
    </citation>
    <scope>NUCLEOTIDE SEQUENCE</scope>
    <source>
        <strain evidence="9">ChiHjej10B9-9673</strain>
    </source>
</reference>
<sequence>MSEAEAERAAVSDLEADVRREVAQAREYGDDIDWAPIPVGGPGRRDETPLDPEKGWEKLEARLRSGSIPMDMARVRSAYEYAAAAHSSQKRRDGSPYVTHCLATAEIIAEQGLDEDSVVAALLHDVIEDTPITHEEVKRRFGSSVADIVEGVTKLTRVQWTSHEEEQAENLRKMLMAMAKDIRVILIKIADRLHNMRTMDYQSSEKQLIKSAETMEIYAPIAHRLGMQKIKWELEDRSLYYLDREGYNEITQALGSRMPTLRKFMAKVEKQIEDRMAEEGVKATVYGRIKHIYSIYRKMFAQQLDINGIFDLCAFRVIVDSIPDCYNALGLIHDMYKPVPGRFKDYVSTPKPNGYQSVHTTVIGGEGIPFEVQIRTWDMHLTAEYGVAAHWKYKSGEQGVREGDEEKFAWVRRLLEAQQETDAGEFVHDLKIDMFSDEVFVFTPNGDVINLPAGATPIDFAYAIHSGVGNAMVGASVNGRIVTFDHKLQNGDIVEVRTSKSAPGPSRDWLQLAKSSSARTKIKQWFKKERREENIQRGREMFEAELHRAGLVMSDVTDEEVLPHILKKLSVPSLDELFAAIGYGGQTAVRSVNRVKDELARVRKPEKKTVLDKITEQAEKRTARPQKAVHGILVEGLDNCLIKFSKCCTPVPGDEIIGFITRGNGVSIHRADCQNYRRQRQLEENDGRWIRVGWADRITDLYATTLHITSASRGGFVMDIATVLNAMNAKVRSLSARDIGDKSVAVVTVEVHDRDELKGIINRLGGIRGVSEIRRASS</sequence>
<dbReference type="PANTHER" id="PTHR21262">
    <property type="entry name" value="GUANOSINE-3',5'-BIS DIPHOSPHATE 3'-PYROPHOSPHOHYDROLASE"/>
    <property type="match status" value="1"/>
</dbReference>
<dbReference type="Pfam" id="PF02824">
    <property type="entry name" value="TGS"/>
    <property type="match status" value="1"/>
</dbReference>
<dbReference type="FunFam" id="3.10.20.30:FF:000002">
    <property type="entry name" value="GTP pyrophosphokinase (RelA/SpoT)"/>
    <property type="match status" value="1"/>
</dbReference>
<dbReference type="SUPFAM" id="SSF81271">
    <property type="entry name" value="TGS-like"/>
    <property type="match status" value="1"/>
</dbReference>
<dbReference type="PROSITE" id="PS51671">
    <property type="entry name" value="ACT"/>
    <property type="match status" value="1"/>
</dbReference>
<dbReference type="InterPro" id="IPR003607">
    <property type="entry name" value="HD/PDEase_dom"/>
</dbReference>
<dbReference type="Pfam" id="PF04607">
    <property type="entry name" value="RelA_SpoT"/>
    <property type="match status" value="1"/>
</dbReference>
<comment type="caution">
    <text evidence="9">The sequence shown here is derived from an EMBL/GenBank/DDBJ whole genome shotgun (WGS) entry which is preliminary data.</text>
</comment>
<dbReference type="InterPro" id="IPR012675">
    <property type="entry name" value="Beta-grasp_dom_sf"/>
</dbReference>
<gene>
    <name evidence="9" type="ORF">IAC18_06430</name>
</gene>
<name>A0A9D1FE88_9FIRM</name>
<evidence type="ECO:0000313" key="10">
    <source>
        <dbReference type="Proteomes" id="UP000824001"/>
    </source>
</evidence>
<dbReference type="SMART" id="SM00471">
    <property type="entry name" value="HDc"/>
    <property type="match status" value="1"/>
</dbReference>
<comment type="similarity">
    <text evidence="4">Belongs to the relA/spoT family.</text>
</comment>
<evidence type="ECO:0000256" key="5">
    <source>
        <dbReference type="SAM" id="MobiDB-lite"/>
    </source>
</evidence>
<dbReference type="InterPro" id="IPR007685">
    <property type="entry name" value="RelA_SpoT"/>
</dbReference>
<evidence type="ECO:0000259" key="7">
    <source>
        <dbReference type="PROSITE" id="PS51831"/>
    </source>
</evidence>
<protein>
    <recommendedName>
        <fullName evidence="2">GTP diphosphokinase</fullName>
        <ecNumber evidence="2">2.7.6.5</ecNumber>
    </recommendedName>
</protein>
<dbReference type="SMART" id="SM00954">
    <property type="entry name" value="RelA_SpoT"/>
    <property type="match status" value="1"/>
</dbReference>
<evidence type="ECO:0000256" key="2">
    <source>
        <dbReference type="ARBA" id="ARBA00013251"/>
    </source>
</evidence>
<dbReference type="SUPFAM" id="SSF81301">
    <property type="entry name" value="Nucleotidyltransferase"/>
    <property type="match status" value="1"/>
</dbReference>
<comment type="catalytic activity">
    <reaction evidence="3">
        <text>GTP + ATP = guanosine 3'-diphosphate 5'-triphosphate + AMP</text>
        <dbReference type="Rhea" id="RHEA:22088"/>
        <dbReference type="ChEBI" id="CHEBI:30616"/>
        <dbReference type="ChEBI" id="CHEBI:37565"/>
        <dbReference type="ChEBI" id="CHEBI:142410"/>
        <dbReference type="ChEBI" id="CHEBI:456215"/>
        <dbReference type="EC" id="2.7.6.5"/>
    </reaction>
</comment>
<accession>A0A9D1FE88</accession>
<evidence type="ECO:0000256" key="1">
    <source>
        <dbReference type="ARBA" id="ARBA00004976"/>
    </source>
</evidence>
<organism evidence="9 10">
    <name type="scientific">Candidatus Scatomorpha merdipullorum</name>
    <dbReference type="NCBI Taxonomy" id="2840927"/>
    <lineage>
        <taxon>Bacteria</taxon>
        <taxon>Bacillati</taxon>
        <taxon>Bacillota</taxon>
        <taxon>Clostridia</taxon>
        <taxon>Eubacteriales</taxon>
        <taxon>Candidatus Scatomorpha</taxon>
    </lineage>
</organism>
<feature type="region of interest" description="Disordered" evidence="5">
    <location>
        <begin position="32"/>
        <end position="52"/>
    </location>
</feature>
<dbReference type="Gene3D" id="1.10.3210.10">
    <property type="entry name" value="Hypothetical protein af1432"/>
    <property type="match status" value="1"/>
</dbReference>
<dbReference type="CDD" id="cd05399">
    <property type="entry name" value="NT_Rel-Spo_like"/>
    <property type="match status" value="1"/>
</dbReference>
<dbReference type="Gene3D" id="3.30.70.260">
    <property type="match status" value="1"/>
</dbReference>
<dbReference type="EC" id="2.7.6.5" evidence="2"/>
<comment type="pathway">
    <text evidence="1">Purine metabolism; ppGpp biosynthesis; ppGpp from GTP: step 1/2.</text>
</comment>
<dbReference type="SUPFAM" id="SSF55021">
    <property type="entry name" value="ACT-like"/>
    <property type="match status" value="1"/>
</dbReference>
<dbReference type="FunFam" id="1.10.3210.10:FF:000001">
    <property type="entry name" value="GTP pyrophosphokinase RelA"/>
    <property type="match status" value="1"/>
</dbReference>
<evidence type="ECO:0000256" key="3">
    <source>
        <dbReference type="ARBA" id="ARBA00048244"/>
    </source>
</evidence>
<evidence type="ECO:0000259" key="8">
    <source>
        <dbReference type="PROSITE" id="PS51880"/>
    </source>
</evidence>
<comment type="function">
    <text evidence="4">In eubacteria ppGpp (guanosine 3'-diphosphate 5'-diphosphate) is a mediator of the stringent response that coordinates a variety of cellular activities in response to changes in nutritional abundance.</text>
</comment>
<dbReference type="InterPro" id="IPR002912">
    <property type="entry name" value="ACT_dom"/>
</dbReference>
<dbReference type="InterPro" id="IPR033655">
    <property type="entry name" value="TGS_RelA/SpoT"/>
</dbReference>
<dbReference type="AlphaFoldDB" id="A0A9D1FE88"/>
<dbReference type="InterPro" id="IPR045865">
    <property type="entry name" value="ACT-like_dom_sf"/>
</dbReference>
<dbReference type="Pfam" id="PF13328">
    <property type="entry name" value="HD_4"/>
    <property type="match status" value="1"/>
</dbReference>
<dbReference type="NCBIfam" id="TIGR00691">
    <property type="entry name" value="spoT_relA"/>
    <property type="match status" value="1"/>
</dbReference>
<dbReference type="PROSITE" id="PS51880">
    <property type="entry name" value="TGS"/>
    <property type="match status" value="1"/>
</dbReference>
<evidence type="ECO:0000259" key="6">
    <source>
        <dbReference type="PROSITE" id="PS51671"/>
    </source>
</evidence>
<dbReference type="CDD" id="cd01668">
    <property type="entry name" value="TGS_RSH"/>
    <property type="match status" value="1"/>
</dbReference>
<feature type="compositionally biased region" description="Basic and acidic residues" evidence="5">
    <location>
        <begin position="43"/>
        <end position="52"/>
    </location>
</feature>
<dbReference type="SUPFAM" id="SSF109604">
    <property type="entry name" value="HD-domain/PDEase-like"/>
    <property type="match status" value="1"/>
</dbReference>
<dbReference type="Gene3D" id="3.10.20.30">
    <property type="match status" value="1"/>
</dbReference>
<proteinExistence type="inferred from homology"/>
<dbReference type="InterPro" id="IPR004095">
    <property type="entry name" value="TGS"/>
</dbReference>
<dbReference type="Pfam" id="PF13291">
    <property type="entry name" value="ACT_4"/>
    <property type="match status" value="1"/>
</dbReference>
<dbReference type="InterPro" id="IPR012676">
    <property type="entry name" value="TGS-like"/>
</dbReference>
<dbReference type="Proteomes" id="UP000824001">
    <property type="component" value="Unassembled WGS sequence"/>
</dbReference>
<dbReference type="InterPro" id="IPR004811">
    <property type="entry name" value="RelA/Spo_fam"/>
</dbReference>
<dbReference type="PROSITE" id="PS51831">
    <property type="entry name" value="HD"/>
    <property type="match status" value="1"/>
</dbReference>
<evidence type="ECO:0000256" key="4">
    <source>
        <dbReference type="RuleBase" id="RU003847"/>
    </source>
</evidence>
<dbReference type="InterPro" id="IPR045600">
    <property type="entry name" value="RelA/SpoT_AH_RIS"/>
</dbReference>